<sequence>MERKRYLNNLFRFVKKGKIIELGCGSGFVLQELAKRFKDSLIVGVDKDSKRLLEAAKLGLRNVLLINSDILKLNLLENQFDTALLIRVLHEIYSFNKMKGIKNLFLLVEKILKKNGILII</sequence>
<organism evidence="2">
    <name type="scientific">candidate division WOR-3 bacterium</name>
    <dbReference type="NCBI Taxonomy" id="2052148"/>
    <lineage>
        <taxon>Bacteria</taxon>
        <taxon>Bacteria division WOR-3</taxon>
    </lineage>
</organism>
<comment type="caution">
    <text evidence="2">The sequence shown here is derived from an EMBL/GenBank/DDBJ whole genome shotgun (WGS) entry which is preliminary data.</text>
</comment>
<keyword evidence="2" id="KW-0489">Methyltransferase</keyword>
<keyword evidence="2" id="KW-0808">Transferase</keyword>
<protein>
    <submittedName>
        <fullName evidence="2">Class I SAM-dependent methyltransferase</fullName>
    </submittedName>
</protein>
<name>A0A7V4FGH2_UNCW3</name>
<proteinExistence type="predicted"/>
<reference evidence="2" key="1">
    <citation type="journal article" date="2020" name="mSystems">
        <title>Genome- and Community-Level Interaction Insights into Carbon Utilization and Element Cycling Functions of Hydrothermarchaeota in Hydrothermal Sediment.</title>
        <authorList>
            <person name="Zhou Z."/>
            <person name="Liu Y."/>
            <person name="Xu W."/>
            <person name="Pan J."/>
            <person name="Luo Z.H."/>
            <person name="Li M."/>
        </authorList>
    </citation>
    <scope>NUCLEOTIDE SEQUENCE [LARGE SCALE GENOMIC DNA]</scope>
    <source>
        <strain evidence="2">SpSt-655</strain>
    </source>
</reference>
<dbReference type="EMBL" id="DTBX01000107">
    <property type="protein sequence ID" value="HGQ55418.1"/>
    <property type="molecule type" value="Genomic_DNA"/>
</dbReference>
<evidence type="ECO:0000313" key="2">
    <source>
        <dbReference type="EMBL" id="HGQ55418.1"/>
    </source>
</evidence>
<gene>
    <name evidence="2" type="ORF">ENU28_03005</name>
</gene>
<dbReference type="InterPro" id="IPR029063">
    <property type="entry name" value="SAM-dependent_MTases_sf"/>
</dbReference>
<feature type="domain" description="Methyltransferase" evidence="1">
    <location>
        <begin position="15"/>
        <end position="120"/>
    </location>
</feature>
<dbReference type="Pfam" id="PF13847">
    <property type="entry name" value="Methyltransf_31"/>
    <property type="match status" value="1"/>
</dbReference>
<dbReference type="SUPFAM" id="SSF53335">
    <property type="entry name" value="S-adenosyl-L-methionine-dependent methyltransferases"/>
    <property type="match status" value="1"/>
</dbReference>
<dbReference type="GO" id="GO:0032259">
    <property type="term" value="P:methylation"/>
    <property type="evidence" value="ECO:0007669"/>
    <property type="project" value="UniProtKB-KW"/>
</dbReference>
<evidence type="ECO:0000259" key="1">
    <source>
        <dbReference type="Pfam" id="PF13847"/>
    </source>
</evidence>
<dbReference type="Gene3D" id="3.40.50.150">
    <property type="entry name" value="Vaccinia Virus protein VP39"/>
    <property type="match status" value="1"/>
</dbReference>
<dbReference type="GO" id="GO:0008168">
    <property type="term" value="F:methyltransferase activity"/>
    <property type="evidence" value="ECO:0007669"/>
    <property type="project" value="UniProtKB-KW"/>
</dbReference>
<dbReference type="InterPro" id="IPR025714">
    <property type="entry name" value="Methyltranfer_dom"/>
</dbReference>
<dbReference type="CDD" id="cd02440">
    <property type="entry name" value="AdoMet_MTases"/>
    <property type="match status" value="1"/>
</dbReference>
<dbReference type="AlphaFoldDB" id="A0A7V4FGH2"/>
<accession>A0A7V4FGH2</accession>